<feature type="region of interest" description="Disordered" evidence="1">
    <location>
        <begin position="225"/>
        <end position="247"/>
    </location>
</feature>
<evidence type="ECO:0000256" key="1">
    <source>
        <dbReference type="SAM" id="MobiDB-lite"/>
    </source>
</evidence>
<gene>
    <name evidence="2" type="ORF">UFOVP699_220</name>
</gene>
<evidence type="ECO:0000313" key="2">
    <source>
        <dbReference type="EMBL" id="CAB4159484.1"/>
    </source>
</evidence>
<protein>
    <submittedName>
        <fullName evidence="2">Cell wall hydrolase, SleB</fullName>
    </submittedName>
</protein>
<proteinExistence type="predicted"/>
<feature type="compositionally biased region" description="Basic and acidic residues" evidence="1">
    <location>
        <begin position="232"/>
        <end position="247"/>
    </location>
</feature>
<accession>A0A6J5NW82</accession>
<keyword evidence="2" id="KW-0378">Hydrolase</keyword>
<organism evidence="2">
    <name type="scientific">uncultured Caudovirales phage</name>
    <dbReference type="NCBI Taxonomy" id="2100421"/>
    <lineage>
        <taxon>Viruses</taxon>
        <taxon>Duplodnaviria</taxon>
        <taxon>Heunggongvirae</taxon>
        <taxon>Uroviricota</taxon>
        <taxon>Caudoviricetes</taxon>
        <taxon>Peduoviridae</taxon>
        <taxon>Maltschvirus</taxon>
        <taxon>Maltschvirus maltsch</taxon>
    </lineage>
</organism>
<sequence>MKHILNFNKWSLLESEEFKVYTLPNRPNHIYRRAGKDASGKPKWQYQEKNTTNKEEWLAVENEESIKALTSQYEANLAKEQASSVKSSATGSAAASLPKTTDPHDYWTLVTIIACENYTDQPQGMADVAQSIYNRFNTSGQPYGNSIAEIILSAGQYEPVKVGKGKGAKWDSIRSKEAAIQVYLKTKGVDRTKAEAAINIAIDAQKNSTLITNAKAHVGSRTEFLASAPTDSKAKGSTERTPSDKHNTFFWNYAGKTNYYDVKKLAATPKPDSVKIG</sequence>
<reference evidence="2" key="1">
    <citation type="submission" date="2020-04" db="EMBL/GenBank/DDBJ databases">
        <authorList>
            <person name="Chiriac C."/>
            <person name="Salcher M."/>
            <person name="Ghai R."/>
            <person name="Kavagutti S V."/>
        </authorList>
    </citation>
    <scope>NUCLEOTIDE SEQUENCE</scope>
</reference>
<dbReference type="Gene3D" id="1.10.10.2520">
    <property type="entry name" value="Cell wall hydrolase SleB, domain 1"/>
    <property type="match status" value="1"/>
</dbReference>
<dbReference type="GO" id="GO:0016787">
    <property type="term" value="F:hydrolase activity"/>
    <property type="evidence" value="ECO:0007669"/>
    <property type="project" value="UniProtKB-KW"/>
</dbReference>
<dbReference type="InterPro" id="IPR042047">
    <property type="entry name" value="SleB_dom1"/>
</dbReference>
<name>A0A6J5NW82_9CAUD</name>
<dbReference type="EMBL" id="LR796670">
    <property type="protein sequence ID" value="CAB4159484.1"/>
    <property type="molecule type" value="Genomic_DNA"/>
</dbReference>